<keyword evidence="3 6" id="KW-0731">Sigma factor</keyword>
<dbReference type="GO" id="GO:0003677">
    <property type="term" value="F:DNA binding"/>
    <property type="evidence" value="ECO:0007669"/>
    <property type="project" value="UniProtKB-KW"/>
</dbReference>
<sequence length="191" mass="22774">MNRPSGKFDIQELIIKIKNSDHQAFKLMYNIYSPRLIRFLATLNLNDYSDDVIQEVFVTIWKKREELNIDKSFESYLFTITKNKALKILKKEIRFQLDNISDIKDEITFTIENDIFSDELHTSYETLINNLPERPKTIFKMRRLYGWSTEQIAEHLGITPKTVENHMNRALTILKRDIKYISVLIGLYFFK</sequence>
<feature type="domain" description="RNA polymerase sigma-70 region 2" evidence="7">
    <location>
        <begin position="28"/>
        <end position="92"/>
    </location>
</feature>
<dbReference type="PANTHER" id="PTHR43133:SF46">
    <property type="entry name" value="RNA POLYMERASE SIGMA-70 FACTOR ECF SUBFAMILY"/>
    <property type="match status" value="1"/>
</dbReference>
<evidence type="ECO:0000313" key="10">
    <source>
        <dbReference type="Proteomes" id="UP000831290"/>
    </source>
</evidence>
<evidence type="ECO:0000256" key="4">
    <source>
        <dbReference type="ARBA" id="ARBA00023125"/>
    </source>
</evidence>
<dbReference type="RefSeq" id="WP_255842604.1">
    <property type="nucleotide sequence ID" value="NZ_CP094358.1"/>
</dbReference>
<evidence type="ECO:0000256" key="5">
    <source>
        <dbReference type="ARBA" id="ARBA00023163"/>
    </source>
</evidence>
<dbReference type="CDD" id="cd06171">
    <property type="entry name" value="Sigma70_r4"/>
    <property type="match status" value="1"/>
</dbReference>
<dbReference type="InterPro" id="IPR000838">
    <property type="entry name" value="RNA_pol_sigma70_ECF_CS"/>
</dbReference>
<dbReference type="NCBIfam" id="TIGR02937">
    <property type="entry name" value="sigma70-ECF"/>
    <property type="match status" value="1"/>
</dbReference>
<dbReference type="Proteomes" id="UP000831290">
    <property type="component" value="Chromosome"/>
</dbReference>
<dbReference type="InterPro" id="IPR013249">
    <property type="entry name" value="RNA_pol_sigma70_r4_t2"/>
</dbReference>
<name>A0A9E6ZMW4_9FLAO</name>
<keyword evidence="10" id="KW-1185">Reference proteome</keyword>
<dbReference type="NCBIfam" id="TIGR02985">
    <property type="entry name" value="Sig70_bacteroi1"/>
    <property type="match status" value="1"/>
</dbReference>
<dbReference type="Pfam" id="PF08281">
    <property type="entry name" value="Sigma70_r4_2"/>
    <property type="match status" value="1"/>
</dbReference>
<evidence type="ECO:0000256" key="2">
    <source>
        <dbReference type="ARBA" id="ARBA00023015"/>
    </source>
</evidence>
<protein>
    <recommendedName>
        <fullName evidence="6">RNA polymerase sigma factor</fullName>
    </recommendedName>
</protein>
<keyword evidence="5 6" id="KW-0804">Transcription</keyword>
<keyword evidence="4 6" id="KW-0238">DNA-binding</keyword>
<organism evidence="9 10">
    <name type="scientific">Abyssalbus ytuae</name>
    <dbReference type="NCBI Taxonomy" id="2926907"/>
    <lineage>
        <taxon>Bacteria</taxon>
        <taxon>Pseudomonadati</taxon>
        <taxon>Bacteroidota</taxon>
        <taxon>Flavobacteriia</taxon>
        <taxon>Flavobacteriales</taxon>
        <taxon>Flavobacteriaceae</taxon>
        <taxon>Abyssalbus</taxon>
    </lineage>
</organism>
<dbReference type="PANTHER" id="PTHR43133">
    <property type="entry name" value="RNA POLYMERASE ECF-TYPE SIGMA FACTO"/>
    <property type="match status" value="1"/>
</dbReference>
<dbReference type="InterPro" id="IPR014327">
    <property type="entry name" value="RNA_pol_sigma70_bacteroid"/>
</dbReference>
<dbReference type="PROSITE" id="PS01063">
    <property type="entry name" value="SIGMA70_ECF"/>
    <property type="match status" value="1"/>
</dbReference>
<accession>A0A9E6ZMW4</accession>
<dbReference type="KEGG" id="fbm:MQE35_16230"/>
<evidence type="ECO:0000259" key="8">
    <source>
        <dbReference type="Pfam" id="PF08281"/>
    </source>
</evidence>
<feature type="domain" description="RNA polymerase sigma factor 70 region 4 type 2" evidence="8">
    <location>
        <begin position="124"/>
        <end position="172"/>
    </location>
</feature>
<dbReference type="AlphaFoldDB" id="A0A9E6ZMW4"/>
<evidence type="ECO:0000256" key="3">
    <source>
        <dbReference type="ARBA" id="ARBA00023082"/>
    </source>
</evidence>
<evidence type="ECO:0000313" key="9">
    <source>
        <dbReference type="EMBL" id="UOB17270.1"/>
    </source>
</evidence>
<dbReference type="InterPro" id="IPR013325">
    <property type="entry name" value="RNA_pol_sigma_r2"/>
</dbReference>
<proteinExistence type="inferred from homology"/>
<dbReference type="SUPFAM" id="SSF88946">
    <property type="entry name" value="Sigma2 domain of RNA polymerase sigma factors"/>
    <property type="match status" value="1"/>
</dbReference>
<dbReference type="Gene3D" id="1.10.1740.10">
    <property type="match status" value="1"/>
</dbReference>
<dbReference type="InterPro" id="IPR013324">
    <property type="entry name" value="RNA_pol_sigma_r3/r4-like"/>
</dbReference>
<dbReference type="InterPro" id="IPR007627">
    <property type="entry name" value="RNA_pol_sigma70_r2"/>
</dbReference>
<comment type="similarity">
    <text evidence="1 6">Belongs to the sigma-70 factor family. ECF subfamily.</text>
</comment>
<dbReference type="SUPFAM" id="SSF88659">
    <property type="entry name" value="Sigma3 and sigma4 domains of RNA polymerase sigma factors"/>
    <property type="match status" value="1"/>
</dbReference>
<dbReference type="InterPro" id="IPR014284">
    <property type="entry name" value="RNA_pol_sigma-70_dom"/>
</dbReference>
<evidence type="ECO:0000256" key="6">
    <source>
        <dbReference type="RuleBase" id="RU000716"/>
    </source>
</evidence>
<dbReference type="Pfam" id="PF04542">
    <property type="entry name" value="Sigma70_r2"/>
    <property type="match status" value="1"/>
</dbReference>
<dbReference type="Gene3D" id="1.10.10.10">
    <property type="entry name" value="Winged helix-like DNA-binding domain superfamily/Winged helix DNA-binding domain"/>
    <property type="match status" value="1"/>
</dbReference>
<evidence type="ECO:0000259" key="7">
    <source>
        <dbReference type="Pfam" id="PF04542"/>
    </source>
</evidence>
<dbReference type="GO" id="GO:0016987">
    <property type="term" value="F:sigma factor activity"/>
    <property type="evidence" value="ECO:0007669"/>
    <property type="project" value="UniProtKB-KW"/>
</dbReference>
<dbReference type="InterPro" id="IPR039425">
    <property type="entry name" value="RNA_pol_sigma-70-like"/>
</dbReference>
<keyword evidence="2 6" id="KW-0805">Transcription regulation</keyword>
<reference evidence="9" key="1">
    <citation type="submission" date="2022-03" db="EMBL/GenBank/DDBJ databases">
        <title>Description of Abyssus ytuae gen. nov., sp. nov., a novel member of the family Flavobacteriaceae isolated from the sediment of Mariana Trench.</title>
        <authorList>
            <person name="Zhang J."/>
            <person name="Xu X."/>
        </authorList>
    </citation>
    <scope>NUCLEOTIDE SEQUENCE</scope>
    <source>
        <strain evidence="9">MT3330</strain>
    </source>
</reference>
<dbReference type="InterPro" id="IPR036388">
    <property type="entry name" value="WH-like_DNA-bd_sf"/>
</dbReference>
<gene>
    <name evidence="9" type="ORF">MQE35_16230</name>
</gene>
<dbReference type="GO" id="GO:0006352">
    <property type="term" value="P:DNA-templated transcription initiation"/>
    <property type="evidence" value="ECO:0007669"/>
    <property type="project" value="InterPro"/>
</dbReference>
<evidence type="ECO:0000256" key="1">
    <source>
        <dbReference type="ARBA" id="ARBA00010641"/>
    </source>
</evidence>
<dbReference type="EMBL" id="CP094358">
    <property type="protein sequence ID" value="UOB17270.1"/>
    <property type="molecule type" value="Genomic_DNA"/>
</dbReference>